<dbReference type="EMBL" id="CAUYUE010000005">
    <property type="protein sequence ID" value="CAK0779273.1"/>
    <property type="molecule type" value="Genomic_DNA"/>
</dbReference>
<keyword evidence="2" id="KW-0479">Metal-binding</keyword>
<keyword evidence="5 6" id="KW-0482">Metalloprotease</keyword>
<name>A0AAV1I3U6_9CHLO</name>
<dbReference type="Proteomes" id="UP001314263">
    <property type="component" value="Unassembled WGS sequence"/>
</dbReference>
<comment type="cofactor">
    <cofactor evidence="6">
        <name>Zn(2+)</name>
        <dbReference type="ChEBI" id="CHEBI:29105"/>
    </cofactor>
    <text evidence="6">Binds 1 zinc ion per subunit.</text>
</comment>
<dbReference type="Gene3D" id="3.30.2010.10">
    <property type="entry name" value="Metalloproteases ('zincins'), catalytic domain"/>
    <property type="match status" value="1"/>
</dbReference>
<sequence>MCLPLLARRRCCICNVYHHIDHKLRHSSGLQSIDATQAMLRSKINRHLRGFGCLALRNATEGPVLAVQKSEAISPHIPNDALQSWLPSRRYQSLPARRSTQYQHFKGRKPWWQSATGMKWLGIAGGAGGVYYIAHIETVPYSGRRHAVLVSPATEMALGTSTFQQFKQEAEANGTLLPARHPASRLVSKIGMRIAGVAQTDNHGQPIKHMKGLDWEFAIINEPTVNAFVVPGGKVVFYTGLLRLLESEDEIAAILGHEAAHVVSRHIGEKLSSTIVFTFLQLAAGLVLGVHIPADIAQLAVFLPNSRKVETEADAVGIQLAAKACFKPSGAVGAFEKLAAAEKREGVKIPQLLRTHPLSESRIKAIKHNLPKAEQEYELAGCRAPKSFFDVLGPA</sequence>
<keyword evidence="3 6" id="KW-0378">Hydrolase</keyword>
<keyword evidence="1 6" id="KW-0645">Protease</keyword>
<accession>A0AAV1I3U6</accession>
<dbReference type="GO" id="GO:0051603">
    <property type="term" value="P:proteolysis involved in protein catabolic process"/>
    <property type="evidence" value="ECO:0007669"/>
    <property type="project" value="TreeGrafter"/>
</dbReference>
<dbReference type="CDD" id="cd07331">
    <property type="entry name" value="M48C_Oma1_like"/>
    <property type="match status" value="1"/>
</dbReference>
<comment type="similarity">
    <text evidence="6">Belongs to the peptidase M48 family.</text>
</comment>
<reference evidence="8 9" key="1">
    <citation type="submission" date="2023-10" db="EMBL/GenBank/DDBJ databases">
        <authorList>
            <person name="Maclean D."/>
            <person name="Macfadyen A."/>
        </authorList>
    </citation>
    <scope>NUCLEOTIDE SEQUENCE [LARGE SCALE GENOMIC DNA]</scope>
</reference>
<organism evidence="8 9">
    <name type="scientific">Coccomyxa viridis</name>
    <dbReference type="NCBI Taxonomy" id="1274662"/>
    <lineage>
        <taxon>Eukaryota</taxon>
        <taxon>Viridiplantae</taxon>
        <taxon>Chlorophyta</taxon>
        <taxon>core chlorophytes</taxon>
        <taxon>Trebouxiophyceae</taxon>
        <taxon>Trebouxiophyceae incertae sedis</taxon>
        <taxon>Coccomyxaceae</taxon>
        <taxon>Coccomyxa</taxon>
    </lineage>
</organism>
<evidence type="ECO:0000256" key="1">
    <source>
        <dbReference type="ARBA" id="ARBA00022670"/>
    </source>
</evidence>
<gene>
    <name evidence="8" type="ORF">CVIRNUC_004731</name>
</gene>
<evidence type="ECO:0000256" key="2">
    <source>
        <dbReference type="ARBA" id="ARBA00022723"/>
    </source>
</evidence>
<keyword evidence="4 6" id="KW-0862">Zinc</keyword>
<dbReference type="GO" id="GO:0004222">
    <property type="term" value="F:metalloendopeptidase activity"/>
    <property type="evidence" value="ECO:0007669"/>
    <property type="project" value="InterPro"/>
</dbReference>
<protein>
    <recommendedName>
        <fullName evidence="7">Peptidase M48 domain-containing protein</fullName>
    </recommendedName>
</protein>
<keyword evidence="9" id="KW-1185">Reference proteome</keyword>
<evidence type="ECO:0000259" key="7">
    <source>
        <dbReference type="Pfam" id="PF01435"/>
    </source>
</evidence>
<dbReference type="InterPro" id="IPR001915">
    <property type="entry name" value="Peptidase_M48"/>
</dbReference>
<dbReference type="AlphaFoldDB" id="A0AAV1I3U6"/>
<evidence type="ECO:0000256" key="6">
    <source>
        <dbReference type="RuleBase" id="RU003983"/>
    </source>
</evidence>
<evidence type="ECO:0000256" key="4">
    <source>
        <dbReference type="ARBA" id="ARBA00022833"/>
    </source>
</evidence>
<dbReference type="Pfam" id="PF01435">
    <property type="entry name" value="Peptidase_M48"/>
    <property type="match status" value="1"/>
</dbReference>
<evidence type="ECO:0000256" key="5">
    <source>
        <dbReference type="ARBA" id="ARBA00023049"/>
    </source>
</evidence>
<proteinExistence type="inferred from homology"/>
<comment type="caution">
    <text evidence="8">The sequence shown here is derived from an EMBL/GenBank/DDBJ whole genome shotgun (WGS) entry which is preliminary data.</text>
</comment>
<dbReference type="PANTHER" id="PTHR22726:SF1">
    <property type="entry name" value="METALLOENDOPEPTIDASE OMA1, MITOCHONDRIAL"/>
    <property type="match status" value="1"/>
</dbReference>
<dbReference type="GO" id="GO:0046872">
    <property type="term" value="F:metal ion binding"/>
    <property type="evidence" value="ECO:0007669"/>
    <property type="project" value="UniProtKB-KW"/>
</dbReference>
<dbReference type="PANTHER" id="PTHR22726">
    <property type="entry name" value="METALLOENDOPEPTIDASE OMA1"/>
    <property type="match status" value="1"/>
</dbReference>
<evidence type="ECO:0000256" key="3">
    <source>
        <dbReference type="ARBA" id="ARBA00022801"/>
    </source>
</evidence>
<dbReference type="GO" id="GO:0016020">
    <property type="term" value="C:membrane"/>
    <property type="evidence" value="ECO:0007669"/>
    <property type="project" value="TreeGrafter"/>
</dbReference>
<evidence type="ECO:0000313" key="9">
    <source>
        <dbReference type="Proteomes" id="UP001314263"/>
    </source>
</evidence>
<dbReference type="InterPro" id="IPR051156">
    <property type="entry name" value="Mito/Outer_Membr_Metalloprot"/>
</dbReference>
<evidence type="ECO:0000313" key="8">
    <source>
        <dbReference type="EMBL" id="CAK0779273.1"/>
    </source>
</evidence>
<feature type="domain" description="Peptidase M48" evidence="7">
    <location>
        <begin position="210"/>
        <end position="368"/>
    </location>
</feature>